<name>A0ABY0FGH0_9NEIS</name>
<reference evidence="1 2" key="1">
    <citation type="submission" date="2018-10" db="EMBL/GenBank/DDBJ databases">
        <title>Draft genome of Fastidiocella sp. strain 375T, a bacterium isolated from a karstic cave dripping water.</title>
        <authorList>
            <person name="Coelho C."/>
            <person name="Verissimo A."/>
            <person name="Tiago I."/>
        </authorList>
    </citation>
    <scope>NUCLEOTIDE SEQUENCE [LARGE SCALE GENOMIC DNA]</scope>
    <source>
        <strain evidence="1 2">CAVE-375</strain>
    </source>
</reference>
<dbReference type="RefSeq" id="WP_129212488.1">
    <property type="nucleotide sequence ID" value="NZ_REGR01000004.1"/>
</dbReference>
<dbReference type="NCBIfam" id="TIGR02466">
    <property type="entry name" value="TIGR02466 family protein"/>
    <property type="match status" value="1"/>
</dbReference>
<keyword evidence="2" id="KW-1185">Reference proteome</keyword>
<dbReference type="SUPFAM" id="SSF51197">
    <property type="entry name" value="Clavaminate synthase-like"/>
    <property type="match status" value="1"/>
</dbReference>
<dbReference type="InterPro" id="IPR012668">
    <property type="entry name" value="CHP02466"/>
</dbReference>
<evidence type="ECO:0000313" key="2">
    <source>
        <dbReference type="Proteomes" id="UP000290682"/>
    </source>
</evidence>
<sequence>MVKKDQWFEASDVIPMFPSLVWKLQLETGLHEAIDANILRALDGMRPEGQVLAPGQGWQSEQALHRREELRDLVAGIDNATRSILRFLRVGYDAFEITGCWATVLPRGAAHRAHSHPNNFLSGVYYVRTHAGANTINFHDPRNQTGIIRPPVLELTAENTDQVVVKVQDGTLLIFPSYLQHSVDANTSAGERISVSFNIMFSAFTENLSKPLW</sequence>
<dbReference type="Pfam" id="PF13759">
    <property type="entry name" value="2OG-FeII_Oxy_5"/>
    <property type="match status" value="1"/>
</dbReference>
<gene>
    <name evidence="1" type="ORF">EBB06_06960</name>
</gene>
<dbReference type="EMBL" id="REGR01000004">
    <property type="protein sequence ID" value="RXZ44270.1"/>
    <property type="molecule type" value="Genomic_DNA"/>
</dbReference>
<evidence type="ECO:0000313" key="1">
    <source>
        <dbReference type="EMBL" id="RXZ44270.1"/>
    </source>
</evidence>
<proteinExistence type="predicted"/>
<dbReference type="Proteomes" id="UP000290682">
    <property type="component" value="Unassembled WGS sequence"/>
</dbReference>
<evidence type="ECO:0008006" key="3">
    <source>
        <dbReference type="Google" id="ProtNLM"/>
    </source>
</evidence>
<dbReference type="Gene3D" id="2.60.120.620">
    <property type="entry name" value="q2cbj1_9rhob like domain"/>
    <property type="match status" value="1"/>
</dbReference>
<organism evidence="1 2">
    <name type="scientific">Crenobacter cavernae</name>
    <dbReference type="NCBI Taxonomy" id="2290923"/>
    <lineage>
        <taxon>Bacteria</taxon>
        <taxon>Pseudomonadati</taxon>
        <taxon>Pseudomonadota</taxon>
        <taxon>Betaproteobacteria</taxon>
        <taxon>Neisseriales</taxon>
        <taxon>Neisseriaceae</taxon>
        <taxon>Crenobacter</taxon>
    </lineage>
</organism>
<comment type="caution">
    <text evidence="1">The sequence shown here is derived from an EMBL/GenBank/DDBJ whole genome shotgun (WGS) entry which is preliminary data.</text>
</comment>
<protein>
    <recommendedName>
        <fullName evidence="3">JmjC domain-containing protein</fullName>
    </recommendedName>
</protein>
<accession>A0ABY0FGH0</accession>